<gene>
    <name evidence="1" type="ORF">EV207_1307</name>
</gene>
<evidence type="ECO:0000313" key="1">
    <source>
        <dbReference type="EMBL" id="TCP23490.1"/>
    </source>
</evidence>
<reference evidence="1 2" key="1">
    <citation type="submission" date="2019-03" db="EMBL/GenBank/DDBJ databases">
        <title>Genomic Encyclopedia of Type Strains, Phase IV (KMG-IV): sequencing the most valuable type-strain genomes for metagenomic binning, comparative biology and taxonomic classification.</title>
        <authorList>
            <person name="Goeker M."/>
        </authorList>
    </citation>
    <scope>NUCLEOTIDE SEQUENCE [LARGE SCALE GENOMIC DNA]</scope>
    <source>
        <strain evidence="1 2">DSM 19377</strain>
    </source>
</reference>
<dbReference type="PANTHER" id="PTHR36849">
    <property type="entry name" value="CYTOPLASMIC PROTEIN-RELATED"/>
    <property type="match status" value="1"/>
</dbReference>
<comment type="caution">
    <text evidence="1">The sequence shown here is derived from an EMBL/GenBank/DDBJ whole genome shotgun (WGS) entry which is preliminary data.</text>
</comment>
<protein>
    <submittedName>
        <fullName evidence="1">Uncharacterized protein YeaO (DUF488 family)</fullName>
    </submittedName>
</protein>
<dbReference type="PANTHER" id="PTHR36849:SF1">
    <property type="entry name" value="CYTOPLASMIC PROTEIN"/>
    <property type="match status" value="1"/>
</dbReference>
<dbReference type="EMBL" id="SLXK01000030">
    <property type="protein sequence ID" value="TCP23490.1"/>
    <property type="molecule type" value="Genomic_DNA"/>
</dbReference>
<dbReference type="Proteomes" id="UP000295416">
    <property type="component" value="Unassembled WGS sequence"/>
</dbReference>
<name>A0A4R2NP28_9BACL</name>
<dbReference type="OrthoDB" id="9790745at2"/>
<dbReference type="Pfam" id="PF22752">
    <property type="entry name" value="DUF488-N3i"/>
    <property type="match status" value="1"/>
</dbReference>
<dbReference type="AlphaFoldDB" id="A0A4R2NP28"/>
<accession>A0A4R2NP28</accession>
<evidence type="ECO:0000313" key="2">
    <source>
        <dbReference type="Proteomes" id="UP000295416"/>
    </source>
</evidence>
<dbReference type="InterPro" id="IPR052552">
    <property type="entry name" value="YeaO-like"/>
</dbReference>
<proteinExistence type="predicted"/>
<organism evidence="1 2">
    <name type="scientific">Scopulibacillus darangshiensis</name>
    <dbReference type="NCBI Taxonomy" id="442528"/>
    <lineage>
        <taxon>Bacteria</taxon>
        <taxon>Bacillati</taxon>
        <taxon>Bacillota</taxon>
        <taxon>Bacilli</taxon>
        <taxon>Bacillales</taxon>
        <taxon>Sporolactobacillaceae</taxon>
        <taxon>Scopulibacillus</taxon>
    </lineage>
</organism>
<dbReference type="RefSeq" id="WP_132747296.1">
    <property type="nucleotide sequence ID" value="NZ_SLXK01000030.1"/>
</dbReference>
<keyword evidence="2" id="KW-1185">Reference proteome</keyword>
<sequence length="120" mass="14238">MYPLKKKRAYDTVAKNDGFRILVDRIWPRGVKKEDAKIDFWLKDVAPSTPLRKWFSHDPEKFAEFKRRYTGELNNDTEKQAAVQEIKDRLHEKTVTLIYGAKDETNNHVNVLIDYIEEKN</sequence>